<keyword evidence="3" id="KW-1185">Reference proteome</keyword>
<feature type="transmembrane region" description="Helical" evidence="1">
    <location>
        <begin position="271"/>
        <end position="295"/>
    </location>
</feature>
<dbReference type="Proteomes" id="UP000190188">
    <property type="component" value="Unassembled WGS sequence"/>
</dbReference>
<feature type="transmembrane region" description="Helical" evidence="1">
    <location>
        <begin position="206"/>
        <end position="226"/>
    </location>
</feature>
<feature type="transmembrane region" description="Helical" evidence="1">
    <location>
        <begin position="54"/>
        <end position="78"/>
    </location>
</feature>
<comment type="caution">
    <text evidence="2">The sequence shown here is derived from an EMBL/GenBank/DDBJ whole genome shotgun (WGS) entry which is preliminary data.</text>
</comment>
<gene>
    <name evidence="2" type="ORF">BVG16_08000</name>
</gene>
<dbReference type="Pfam" id="PF09991">
    <property type="entry name" value="DUF2232"/>
    <property type="match status" value="1"/>
</dbReference>
<feature type="transmembrane region" description="Helical" evidence="1">
    <location>
        <begin position="158"/>
        <end position="185"/>
    </location>
</feature>
<evidence type="ECO:0008006" key="4">
    <source>
        <dbReference type="Google" id="ProtNLM"/>
    </source>
</evidence>
<dbReference type="PANTHER" id="PTHR41324:SF1">
    <property type="entry name" value="DUF2232 DOMAIN-CONTAINING PROTEIN"/>
    <property type="match status" value="1"/>
</dbReference>
<evidence type="ECO:0000256" key="1">
    <source>
        <dbReference type="SAM" id="Phobius"/>
    </source>
</evidence>
<dbReference type="PANTHER" id="PTHR41324">
    <property type="entry name" value="MEMBRANE PROTEIN-RELATED"/>
    <property type="match status" value="1"/>
</dbReference>
<dbReference type="STRING" id="1324314.BVG16_08000"/>
<keyword evidence="1" id="KW-1133">Transmembrane helix</keyword>
<accession>A0A1T2XGL6</accession>
<proteinExistence type="predicted"/>
<keyword evidence="1" id="KW-0472">Membrane</keyword>
<evidence type="ECO:0000313" key="3">
    <source>
        <dbReference type="Proteomes" id="UP000190188"/>
    </source>
</evidence>
<feature type="transmembrane region" description="Helical" evidence="1">
    <location>
        <begin position="98"/>
        <end position="121"/>
    </location>
</feature>
<evidence type="ECO:0000313" key="2">
    <source>
        <dbReference type="EMBL" id="OPA79037.1"/>
    </source>
</evidence>
<dbReference type="InterPro" id="IPR018710">
    <property type="entry name" value="DUF2232"/>
</dbReference>
<keyword evidence="1" id="KW-0812">Transmembrane</keyword>
<protein>
    <recommendedName>
        <fullName evidence="4">DUF2232 domain-containing protein</fullName>
    </recommendedName>
</protein>
<sequence>MKMRWSSVAWSVIALLLILSLFTPFQIVTISFIAIPIVILYATLSVRSFIIHMLLVWLVAFLAMGTFGSAAILFAIYFTIPAIVMGRLYRRKSTAISVLFNGTITILIESIIMLFVMNTLLGFNFNEYLGEAIRTSIDPLQSANLMPVGWTPKMTDDLIAMMTSMLPFALIFSSVMIAAVTHAISQRILNRQGVEAAKFKPLREWMLPRSLIWYYFIAVLADMFISPTDTSFVSIVLLNLLPVLKIAFMIQTVCFFFFVAHAKKWNKIIPFLLMIPLFIFPPLRIIGLMDIAFPIRQSLVKPKM</sequence>
<feature type="transmembrane region" description="Helical" evidence="1">
    <location>
        <begin position="232"/>
        <end position="259"/>
    </location>
</feature>
<dbReference type="AlphaFoldDB" id="A0A1T2XGL6"/>
<reference evidence="2 3" key="1">
    <citation type="submission" date="2017-01" db="EMBL/GenBank/DDBJ databases">
        <title>Genome analysis of Paenibacillus selenitrireducens ES3-24.</title>
        <authorList>
            <person name="Xu D."/>
            <person name="Yao R."/>
            <person name="Zheng S."/>
        </authorList>
    </citation>
    <scope>NUCLEOTIDE SEQUENCE [LARGE SCALE GENOMIC DNA]</scope>
    <source>
        <strain evidence="2 3">ES3-24</strain>
    </source>
</reference>
<feature type="transmembrane region" description="Helical" evidence="1">
    <location>
        <begin position="12"/>
        <end position="42"/>
    </location>
</feature>
<dbReference type="OrthoDB" id="2987886at2"/>
<dbReference type="EMBL" id="MSZX01000003">
    <property type="protein sequence ID" value="OPA79037.1"/>
    <property type="molecule type" value="Genomic_DNA"/>
</dbReference>
<name>A0A1T2XGL6_9BACL</name>
<organism evidence="2 3">
    <name type="scientific">Paenibacillus selenitireducens</name>
    <dbReference type="NCBI Taxonomy" id="1324314"/>
    <lineage>
        <taxon>Bacteria</taxon>
        <taxon>Bacillati</taxon>
        <taxon>Bacillota</taxon>
        <taxon>Bacilli</taxon>
        <taxon>Bacillales</taxon>
        <taxon>Paenibacillaceae</taxon>
        <taxon>Paenibacillus</taxon>
    </lineage>
</organism>